<keyword evidence="1" id="KW-0378">Hydrolase</keyword>
<dbReference type="AlphaFoldDB" id="A0A423WUI8"/>
<comment type="caution">
    <text evidence="3">The sequence shown here is derived from an EMBL/GenBank/DDBJ whole genome shotgun (WGS) entry which is preliminary data.</text>
</comment>
<dbReference type="InParanoid" id="A0A423WUI8"/>
<dbReference type="OrthoDB" id="6020543at2759"/>
<keyword evidence="4" id="KW-1185">Reference proteome</keyword>
<dbReference type="SUPFAM" id="SSF53474">
    <property type="entry name" value="alpha/beta-Hydrolases"/>
    <property type="match status" value="1"/>
</dbReference>
<accession>A0A423WUI8</accession>
<gene>
    <name evidence="3" type="ORF">VPNG_06681</name>
</gene>
<evidence type="ECO:0000313" key="3">
    <source>
        <dbReference type="EMBL" id="ROW06999.1"/>
    </source>
</evidence>
<dbReference type="InterPro" id="IPR029058">
    <property type="entry name" value="AB_hydrolase_fold"/>
</dbReference>
<dbReference type="PANTHER" id="PTHR33630">
    <property type="entry name" value="CUTINASE RV1984C-RELATED-RELATED"/>
    <property type="match status" value="1"/>
</dbReference>
<dbReference type="STRING" id="1230097.A0A423WUI8"/>
<evidence type="ECO:0000256" key="2">
    <source>
        <dbReference type="ARBA" id="ARBA00023157"/>
    </source>
</evidence>
<sequence>MKNKAILFAAAEAQVATGRPLIELDTRAACPKSHIFGARETTASAGFGSAGIVVDLITQTYSGSTSEAIDYPACGGQSSCGGVRYADSAKQGVTAGTTAVNGTNQKFYDTRCSQGVQIMDGALCGGADMAAGVTSAAMPLSSAAVSQIKAAVFMGVPGYVSGLS</sequence>
<proteinExistence type="predicted"/>
<protein>
    <submittedName>
        <fullName evidence="3">Uncharacterized protein</fullName>
    </submittedName>
</protein>
<organism evidence="3 4">
    <name type="scientific">Cytospora leucostoma</name>
    <dbReference type="NCBI Taxonomy" id="1230097"/>
    <lineage>
        <taxon>Eukaryota</taxon>
        <taxon>Fungi</taxon>
        <taxon>Dikarya</taxon>
        <taxon>Ascomycota</taxon>
        <taxon>Pezizomycotina</taxon>
        <taxon>Sordariomycetes</taxon>
        <taxon>Sordariomycetidae</taxon>
        <taxon>Diaporthales</taxon>
        <taxon>Cytosporaceae</taxon>
        <taxon>Cytospora</taxon>
    </lineage>
</organism>
<evidence type="ECO:0000313" key="4">
    <source>
        <dbReference type="Proteomes" id="UP000285146"/>
    </source>
</evidence>
<keyword evidence="2" id="KW-1015">Disulfide bond</keyword>
<dbReference type="SMART" id="SM01110">
    <property type="entry name" value="Cutinase"/>
    <property type="match status" value="1"/>
</dbReference>
<dbReference type="Proteomes" id="UP000285146">
    <property type="component" value="Unassembled WGS sequence"/>
</dbReference>
<evidence type="ECO:0000256" key="1">
    <source>
        <dbReference type="ARBA" id="ARBA00022801"/>
    </source>
</evidence>
<dbReference type="Pfam" id="PF01083">
    <property type="entry name" value="Cutinase"/>
    <property type="match status" value="1"/>
</dbReference>
<dbReference type="GO" id="GO:0052689">
    <property type="term" value="F:carboxylic ester hydrolase activity"/>
    <property type="evidence" value="ECO:0007669"/>
    <property type="project" value="UniProtKB-ARBA"/>
</dbReference>
<reference evidence="3 4" key="1">
    <citation type="submission" date="2015-09" db="EMBL/GenBank/DDBJ databases">
        <title>Host preference determinants of Valsa canker pathogens revealed by comparative genomics.</title>
        <authorList>
            <person name="Yin Z."/>
            <person name="Huang L."/>
        </authorList>
    </citation>
    <scope>NUCLEOTIDE SEQUENCE [LARGE SCALE GENOMIC DNA]</scope>
    <source>
        <strain evidence="3 4">SXYLt</strain>
    </source>
</reference>
<name>A0A423WUI8_9PEZI</name>
<dbReference type="Gene3D" id="3.40.50.1820">
    <property type="entry name" value="alpha/beta hydrolase"/>
    <property type="match status" value="1"/>
</dbReference>
<dbReference type="EMBL" id="LKEB01000040">
    <property type="protein sequence ID" value="ROW06999.1"/>
    <property type="molecule type" value="Genomic_DNA"/>
</dbReference>
<dbReference type="InterPro" id="IPR000675">
    <property type="entry name" value="Cutinase/axe"/>
</dbReference>
<dbReference type="PANTHER" id="PTHR33630:SF13">
    <property type="entry name" value="ACETYLXYLAN ESTERASE"/>
    <property type="match status" value="1"/>
</dbReference>